<comment type="subcellular location">
    <subcellularLocation>
        <location evidence="1">Secreted</location>
    </subcellularLocation>
</comment>
<comment type="similarity">
    <text evidence="2">Belongs to the cerato-platanin family.</text>
</comment>
<evidence type="ECO:0000256" key="4">
    <source>
        <dbReference type="SAM" id="SignalP"/>
    </source>
</evidence>
<dbReference type="Proteomes" id="UP000017559">
    <property type="component" value="Unassembled WGS sequence"/>
</dbReference>
<keyword evidence="3" id="KW-0964">Secreted</keyword>
<dbReference type="GO" id="GO:0005576">
    <property type="term" value="C:extracellular region"/>
    <property type="evidence" value="ECO:0007669"/>
    <property type="project" value="UniProtKB-SubCell"/>
</dbReference>
<accession>V2X4R8</accession>
<evidence type="ECO:0000256" key="2">
    <source>
        <dbReference type="ARBA" id="ARBA00010421"/>
    </source>
</evidence>
<dbReference type="AlphaFoldDB" id="V2X4R8"/>
<dbReference type="EMBL" id="AWSO01000783">
    <property type="protein sequence ID" value="ESK87455.1"/>
    <property type="molecule type" value="Genomic_DNA"/>
</dbReference>
<keyword evidence="4" id="KW-0732">Signal</keyword>
<evidence type="ECO:0000256" key="1">
    <source>
        <dbReference type="ARBA" id="ARBA00004613"/>
    </source>
</evidence>
<dbReference type="KEGG" id="mrr:Moror_11630"/>
<evidence type="ECO:0000313" key="5">
    <source>
        <dbReference type="EMBL" id="ESK87455.1"/>
    </source>
</evidence>
<dbReference type="SUPFAM" id="SSF50685">
    <property type="entry name" value="Barwin-like endoglucanases"/>
    <property type="match status" value="1"/>
</dbReference>
<dbReference type="OrthoDB" id="4898945at2759"/>
<feature type="signal peptide" evidence="4">
    <location>
        <begin position="1"/>
        <end position="16"/>
    </location>
</feature>
<evidence type="ECO:0000313" key="6">
    <source>
        <dbReference type="Proteomes" id="UP000017559"/>
    </source>
</evidence>
<protein>
    <submittedName>
        <fullName evidence="5">Cs antigen</fullName>
    </submittedName>
</protein>
<dbReference type="HOGENOM" id="CLU_111635_0_0_1"/>
<dbReference type="STRING" id="1381753.V2X4R8"/>
<feature type="chain" id="PRO_5004712179" evidence="4">
    <location>
        <begin position="17"/>
        <end position="151"/>
    </location>
</feature>
<reference evidence="5 6" key="1">
    <citation type="journal article" date="2014" name="BMC Genomics">
        <title>Genome and secretome analysis of the hemibiotrophic fungal pathogen, Moniliophthora roreri, which causes frosty pod rot disease of cacao: mechanisms of the biotrophic and necrotrophic phases.</title>
        <authorList>
            <person name="Meinhardt L.W."/>
            <person name="Costa G.G.L."/>
            <person name="Thomazella D.P.T."/>
            <person name="Teixeira P.J.P.L."/>
            <person name="Carazzolle M.F."/>
            <person name="Schuster S.C."/>
            <person name="Carlson J.E."/>
            <person name="Guiltinan M.J."/>
            <person name="Mieczkowski P."/>
            <person name="Farmer A."/>
            <person name="Ramaraj T."/>
            <person name="Crozier J."/>
            <person name="Davis R.E."/>
            <person name="Shao J."/>
            <person name="Melnick R.L."/>
            <person name="Pereira G.A.G."/>
            <person name="Bailey B.A."/>
        </authorList>
    </citation>
    <scope>NUCLEOTIDE SEQUENCE [LARGE SCALE GENOMIC DNA]</scope>
    <source>
        <strain evidence="5 6">MCA 2997</strain>
    </source>
</reference>
<evidence type="ECO:0000256" key="3">
    <source>
        <dbReference type="ARBA" id="ARBA00022525"/>
    </source>
</evidence>
<name>V2X4R8_MONRO</name>
<comment type="caution">
    <text evidence="5">The sequence shown here is derived from an EMBL/GenBank/DDBJ whole genome shotgun (WGS) entry which is preliminary data.</text>
</comment>
<sequence length="151" mass="16531">MKFIAAIAILVTSVAALSFRRNNDGQTYKLRYITEYDDPDYPLSNVACTSGENGLLHKGLNKVRDIPTSASNVNVYVGGVHAVEGFNSEECGSCWEVYYQDKKIRVVAIDTAQDGFNVAKKGMDELTNGQAYNWGVVDVTARKLQPADCGL</sequence>
<dbReference type="InterPro" id="IPR010829">
    <property type="entry name" value="Cerato-platanin"/>
</dbReference>
<proteinExistence type="inferred from homology"/>
<dbReference type="Pfam" id="PF07249">
    <property type="entry name" value="Cerato-platanin"/>
    <property type="match status" value="1"/>
</dbReference>
<dbReference type="CDD" id="cd22778">
    <property type="entry name" value="DPBB_CEPL-like"/>
    <property type="match status" value="1"/>
</dbReference>
<feature type="non-terminal residue" evidence="5">
    <location>
        <position position="151"/>
    </location>
</feature>
<keyword evidence="6" id="KW-1185">Reference proteome</keyword>
<dbReference type="InterPro" id="IPR036908">
    <property type="entry name" value="RlpA-like_sf"/>
</dbReference>
<organism evidence="5 6">
    <name type="scientific">Moniliophthora roreri (strain MCA 2997)</name>
    <name type="common">Cocoa frosty pod rot fungus</name>
    <name type="synonym">Crinipellis roreri</name>
    <dbReference type="NCBI Taxonomy" id="1381753"/>
    <lineage>
        <taxon>Eukaryota</taxon>
        <taxon>Fungi</taxon>
        <taxon>Dikarya</taxon>
        <taxon>Basidiomycota</taxon>
        <taxon>Agaricomycotina</taxon>
        <taxon>Agaricomycetes</taxon>
        <taxon>Agaricomycetidae</taxon>
        <taxon>Agaricales</taxon>
        <taxon>Marasmiineae</taxon>
        <taxon>Marasmiaceae</taxon>
        <taxon>Moniliophthora</taxon>
    </lineage>
</organism>
<gene>
    <name evidence="5" type="ORF">Moror_11630</name>
</gene>
<dbReference type="Gene3D" id="2.40.40.10">
    <property type="entry name" value="RlpA-like domain"/>
    <property type="match status" value="1"/>
</dbReference>